<proteinExistence type="predicted"/>
<dbReference type="RefSeq" id="WP_132747632.1">
    <property type="nucleotide sequence ID" value="NZ_SLXK01000038.1"/>
</dbReference>
<feature type="compositionally biased region" description="Basic and acidic residues" evidence="1">
    <location>
        <begin position="29"/>
        <end position="38"/>
    </location>
</feature>
<evidence type="ECO:0000256" key="1">
    <source>
        <dbReference type="SAM" id="MobiDB-lite"/>
    </source>
</evidence>
<dbReference type="AlphaFoldDB" id="A0A4R2NKZ8"/>
<dbReference type="EMBL" id="SLXK01000038">
    <property type="protein sequence ID" value="TCP21935.1"/>
    <property type="molecule type" value="Genomic_DNA"/>
</dbReference>
<sequence length="220" mass="24861">MPMWLRKGLVGLVAVLTFGMIVPTSYIHTETKPSRESIQEPGSDIPPLKVTEELSNTETESRNEEADDDDLSWRDIAGSFYAKDELMPALQSFAMKEAEMQGMQKFGSVISSQIGDAYQSDIVPKFGEAVTAAANKANVDVLRNLEVSRDPASGLGERILHLYDGNTGKELIKFHVRRDHPPLDGYWFNFHYHTHEDGFQSHHELGKIYWDKNTPPHWMA</sequence>
<evidence type="ECO:0000313" key="2">
    <source>
        <dbReference type="EMBL" id="TCP21935.1"/>
    </source>
</evidence>
<gene>
    <name evidence="2" type="ORF">EV207_13822</name>
</gene>
<dbReference type="Pfam" id="PF14005">
    <property type="entry name" value="YpjP"/>
    <property type="match status" value="1"/>
</dbReference>
<name>A0A4R2NKZ8_9BACL</name>
<keyword evidence="3" id="KW-1185">Reference proteome</keyword>
<accession>A0A4R2NKZ8</accession>
<protein>
    <submittedName>
        <fullName evidence="2">YpjP-like protein</fullName>
    </submittedName>
</protein>
<comment type="caution">
    <text evidence="2">The sequence shown here is derived from an EMBL/GenBank/DDBJ whole genome shotgun (WGS) entry which is preliminary data.</text>
</comment>
<dbReference type="Proteomes" id="UP000295416">
    <property type="component" value="Unassembled WGS sequence"/>
</dbReference>
<feature type="region of interest" description="Disordered" evidence="1">
    <location>
        <begin position="29"/>
        <end position="69"/>
    </location>
</feature>
<organism evidence="2 3">
    <name type="scientific">Scopulibacillus darangshiensis</name>
    <dbReference type="NCBI Taxonomy" id="442528"/>
    <lineage>
        <taxon>Bacteria</taxon>
        <taxon>Bacillati</taxon>
        <taxon>Bacillota</taxon>
        <taxon>Bacilli</taxon>
        <taxon>Bacillales</taxon>
        <taxon>Sporolactobacillaceae</taxon>
        <taxon>Scopulibacillus</taxon>
    </lineage>
</organism>
<reference evidence="2 3" key="1">
    <citation type="submission" date="2019-03" db="EMBL/GenBank/DDBJ databases">
        <title>Genomic Encyclopedia of Type Strains, Phase IV (KMG-IV): sequencing the most valuable type-strain genomes for metagenomic binning, comparative biology and taxonomic classification.</title>
        <authorList>
            <person name="Goeker M."/>
        </authorList>
    </citation>
    <scope>NUCLEOTIDE SEQUENCE [LARGE SCALE GENOMIC DNA]</scope>
    <source>
        <strain evidence="2 3">DSM 19377</strain>
    </source>
</reference>
<evidence type="ECO:0000313" key="3">
    <source>
        <dbReference type="Proteomes" id="UP000295416"/>
    </source>
</evidence>
<dbReference type="OrthoDB" id="2435352at2"/>
<dbReference type="InterPro" id="IPR025616">
    <property type="entry name" value="YpjP"/>
</dbReference>